<evidence type="ECO:0000259" key="1">
    <source>
        <dbReference type="Pfam" id="PF11575"/>
    </source>
</evidence>
<proteinExistence type="predicted"/>
<dbReference type="InterPro" id="IPR024726">
    <property type="entry name" value="FhuF_C"/>
</dbReference>
<evidence type="ECO:0000313" key="3">
    <source>
        <dbReference type="Proteomes" id="UP000254209"/>
    </source>
</evidence>
<dbReference type="Pfam" id="PF11575">
    <property type="entry name" value="FhuF_C"/>
    <property type="match status" value="1"/>
</dbReference>
<dbReference type="Proteomes" id="UP000254209">
    <property type="component" value="Unassembled WGS sequence"/>
</dbReference>
<reference evidence="2 3" key="1">
    <citation type="submission" date="2018-06" db="EMBL/GenBank/DDBJ databases">
        <authorList>
            <consortium name="Pathogen Informatics"/>
            <person name="Doyle S."/>
        </authorList>
    </citation>
    <scope>NUCLEOTIDE SEQUENCE [LARGE SCALE GENOMIC DNA]</scope>
    <source>
        <strain evidence="2 3">NCTC10283</strain>
    </source>
</reference>
<name>A0A376BV87_9NEIS</name>
<dbReference type="STRING" id="1120980.GCA_000745955_00318"/>
<keyword evidence="3" id="KW-1185">Reference proteome</keyword>
<accession>A0A376BV87</accession>
<gene>
    <name evidence="2" type="ORF">NCTC10283_02294</name>
</gene>
<evidence type="ECO:0000313" key="2">
    <source>
        <dbReference type="EMBL" id="SSY80733.1"/>
    </source>
</evidence>
<dbReference type="OrthoDB" id="7942745at2"/>
<dbReference type="EMBL" id="UFSO01000003">
    <property type="protein sequence ID" value="SSY80733.1"/>
    <property type="molecule type" value="Genomic_DNA"/>
</dbReference>
<dbReference type="AlphaFoldDB" id="A0A376BV87"/>
<sequence>MILLSNLLSECNRLFPALNASTQTVSGCLKTQEFELHKLFANLHAAHPQADDVYWAARTWQLWLWQPAYVAVWVAARGFAVDLRGGAHETAAAFTDSFRLPEQILHHHTPKQAIELAWQNLQIWTAEQFALCAPHWQISEKLAHYFVYDGILKALAAAHRFGWQTRAEVEYGERVWRETIAARCFGELLWVGDTFQVNMLACCQHYRRDSDTMMCDTCPKNRRLDCGCG</sequence>
<feature type="domain" description="Ferric siderophore reductase C-terminal" evidence="1">
    <location>
        <begin position="202"/>
        <end position="220"/>
    </location>
</feature>
<organism evidence="2 3">
    <name type="scientific">Alysiella crassa</name>
    <dbReference type="NCBI Taxonomy" id="153491"/>
    <lineage>
        <taxon>Bacteria</taxon>
        <taxon>Pseudomonadati</taxon>
        <taxon>Pseudomonadota</taxon>
        <taxon>Betaproteobacteria</taxon>
        <taxon>Neisseriales</taxon>
        <taxon>Neisseriaceae</taxon>
        <taxon>Alysiella</taxon>
    </lineage>
</organism>
<dbReference type="RefSeq" id="WP_051968374.1">
    <property type="nucleotide sequence ID" value="NZ_CP091519.2"/>
</dbReference>
<protein>
    <submittedName>
        <fullName evidence="2">Siderophore ferric iron reductase, AHA_1954 family</fullName>
    </submittedName>
</protein>